<dbReference type="GO" id="GO:0005737">
    <property type="term" value="C:cytoplasm"/>
    <property type="evidence" value="ECO:0007669"/>
    <property type="project" value="TreeGrafter"/>
</dbReference>
<dbReference type="PROSITE" id="PS00108">
    <property type="entry name" value="PROTEIN_KINASE_ST"/>
    <property type="match status" value="1"/>
</dbReference>
<feature type="binding site" evidence="4">
    <location>
        <position position="46"/>
    </location>
    <ligand>
        <name>ATP</name>
        <dbReference type="ChEBI" id="CHEBI:30616"/>
    </ligand>
</feature>
<dbReference type="EMBL" id="JAVDQD010000001">
    <property type="protein sequence ID" value="MDR6237651.1"/>
    <property type="molecule type" value="Genomic_DNA"/>
</dbReference>
<dbReference type="Gene3D" id="1.10.510.10">
    <property type="entry name" value="Transferase(Phosphotransferase) domain 1"/>
    <property type="match status" value="1"/>
</dbReference>
<feature type="domain" description="Protein kinase" evidence="5">
    <location>
        <begin position="17"/>
        <end position="286"/>
    </location>
</feature>
<dbReference type="GO" id="GO:0004016">
    <property type="term" value="F:adenylate cyclase activity"/>
    <property type="evidence" value="ECO:0007669"/>
    <property type="project" value="TreeGrafter"/>
</dbReference>
<name>A0AAE3XHA5_9BACT</name>
<comment type="subcellular location">
    <subcellularLocation>
        <location evidence="1">Membrane</location>
        <topology evidence="1">Single-pass membrane protein</topology>
    </subcellularLocation>
</comment>
<evidence type="ECO:0000313" key="8">
    <source>
        <dbReference type="Proteomes" id="UP001185092"/>
    </source>
</evidence>
<dbReference type="GO" id="GO:0035556">
    <property type="term" value="P:intracellular signal transduction"/>
    <property type="evidence" value="ECO:0007669"/>
    <property type="project" value="InterPro"/>
</dbReference>
<proteinExistence type="predicted"/>
<organism evidence="7 8">
    <name type="scientific">Aureibacter tunicatorum</name>
    <dbReference type="NCBI Taxonomy" id="866807"/>
    <lineage>
        <taxon>Bacteria</taxon>
        <taxon>Pseudomonadati</taxon>
        <taxon>Bacteroidota</taxon>
        <taxon>Cytophagia</taxon>
        <taxon>Cytophagales</taxon>
        <taxon>Persicobacteraceae</taxon>
        <taxon>Aureibacter</taxon>
    </lineage>
</organism>
<dbReference type="PROSITE" id="PS00107">
    <property type="entry name" value="PROTEIN_KINASE_ATP"/>
    <property type="match status" value="1"/>
</dbReference>
<dbReference type="SUPFAM" id="SSF52540">
    <property type="entry name" value="P-loop containing nucleoside triphosphate hydrolases"/>
    <property type="match status" value="1"/>
</dbReference>
<dbReference type="GO" id="GO:0009190">
    <property type="term" value="P:cyclic nucleotide biosynthetic process"/>
    <property type="evidence" value="ECO:0007669"/>
    <property type="project" value="InterPro"/>
</dbReference>
<protein>
    <submittedName>
        <fullName evidence="7">TOMM system kinase/cyclase fusion protein</fullName>
    </submittedName>
</protein>
<keyword evidence="8" id="KW-1185">Reference proteome</keyword>
<dbReference type="InterPro" id="IPR041664">
    <property type="entry name" value="AAA_16"/>
</dbReference>
<sequence>MEIYHTDKERIFDIPNYKYLELLGEGGYGVVFKAIQESTDRAVAVKMVKFDPKIDETRKQQHLTRFDRETRICAGISHPNIVNLIDKGVSEEGSPFAVFEYLEGETLKEYIMRHKRLEPFKAKQLMSQVLDALSCAHEKGVVHRDLKPQNIMVTKSGGKEYVKVLDFGIGTFTSGSLLGAYQQITMTHDLVGTPIYSAPEQLRGEPSTVQSDYYAWGLIFLECLMGMPVMSGASLAQVFQKQLMATHVPLPSGLIDHPLGKLLRWVCAKRPMDRPKGIGDLINELEKINMDTVLVDLKRSRSQSLLEQEAPTLSNSMMWSGMNGVKKQLTVLCVKLDIDYEGSLSGGSMEVIDSILKDQINICRDIALRYGGFVSDSFMNNLAIYFGYPEVSDTDARRAGRTALELVNAARNRSVQLYDQHGIKVAIRLGMHSGHVLVSRNRLPEGAVPNLAMDMSYRAGNGMILTSGVSKKMLEPFLEFETHRNGEFLLMGERHSEAFISLNTTTGKNKMVGRDIEKKKALSEWNNYNDSFGILLEGQAGIGKSCLVHEIKAGLKSEGIVVLECRSLPEHENSALYPFLRLFRRAWQFDDLSENLDKFEKLRTELKNIGIEDDDKIMLMASWFSIVLPEGWEVKAFDPNDQKVILFDIFQRCLTRLESEKYMVVIEDLHWIDEMSLEFVNHMISNDEKKKLPFFLITSRPVEEGWLDELKIEKLKIDSMPSETIEALVTSQLDGEKVAQEALDYITERADGVPLYAKELTSMLIDQDLLVKPDSIYRLIDDIDDKMLPLTLQELLHSRLDRLGSAKETAQLASAIGREFDYDLLLKSGRKDEASLQMDLESLLKSDLIYQQRKVEGANYIFRHILIRDAAYDSMVDSHKVKVHIAIAEYIKKSNNSLETNQLVAYHYQLSGKINESVKYWWSCSEESFKIKQSYELTLFLIKKTICCLEMLSGSSLETQELWLKVLNLQNSIFQFSKGFTDDLIHENYKKSIDIIESNPRLDLKLTVETINGKLFYELNTGNIGFALESIRYLSNIDESKLDKKEALTLIFGRSYTHYLRANYKEVIELGEKAINLFNLDRLDDDYKDRSKVLPLVNALSFKMISLIFLGELGKSAKCVSTILMLVEKCGFQDLIANAYCQIASAYVIQGSFFSDSEKEYSQAKYYLDFAKKISEENDLEFIEHSCELIYMSFNVLDFKNDLRESFLKKIHNSGLMSFESWYMLFLIKANIDRKLFDKAVKMIQNEIQRCEKTGIFFALDYLKVFFVVAKMGNGQSVDSIEIEKLISYLERNNLIWLRLILAYHLKIYKGINFNLEEYFLVNNLNKVHFKNNNLFNKFF</sequence>
<dbReference type="InterPro" id="IPR000719">
    <property type="entry name" value="Prot_kinase_dom"/>
</dbReference>
<dbReference type="NCBIfam" id="TIGR03903">
    <property type="entry name" value="TOMM_kin_cyc"/>
    <property type="match status" value="1"/>
</dbReference>
<dbReference type="SUPFAM" id="SSF55073">
    <property type="entry name" value="Nucleotide cyclase"/>
    <property type="match status" value="1"/>
</dbReference>
<dbReference type="InterPro" id="IPR017441">
    <property type="entry name" value="Protein_kinase_ATP_BS"/>
</dbReference>
<dbReference type="Pfam" id="PF13191">
    <property type="entry name" value="AAA_16"/>
    <property type="match status" value="1"/>
</dbReference>
<dbReference type="Pfam" id="PF00069">
    <property type="entry name" value="Pkinase"/>
    <property type="match status" value="1"/>
</dbReference>
<accession>A0AAE3XHA5</accession>
<keyword evidence="3 4" id="KW-0067">ATP-binding</keyword>
<evidence type="ECO:0000259" key="6">
    <source>
        <dbReference type="PROSITE" id="PS50125"/>
    </source>
</evidence>
<dbReference type="GO" id="GO:0004672">
    <property type="term" value="F:protein kinase activity"/>
    <property type="evidence" value="ECO:0007669"/>
    <property type="project" value="InterPro"/>
</dbReference>
<dbReference type="GO" id="GO:0016020">
    <property type="term" value="C:membrane"/>
    <property type="evidence" value="ECO:0007669"/>
    <property type="project" value="UniProtKB-SubCell"/>
</dbReference>
<evidence type="ECO:0000256" key="4">
    <source>
        <dbReference type="PROSITE-ProRule" id="PRU10141"/>
    </source>
</evidence>
<dbReference type="InterPro" id="IPR029787">
    <property type="entry name" value="Nucleotide_cyclase"/>
</dbReference>
<dbReference type="SMART" id="SM00220">
    <property type="entry name" value="S_TKc"/>
    <property type="match status" value="1"/>
</dbReference>
<dbReference type="PANTHER" id="PTHR16305">
    <property type="entry name" value="TESTICULAR SOLUBLE ADENYLYL CYCLASE"/>
    <property type="match status" value="1"/>
</dbReference>
<dbReference type="CDD" id="cd14014">
    <property type="entry name" value="STKc_PknB_like"/>
    <property type="match status" value="1"/>
</dbReference>
<evidence type="ECO:0000256" key="1">
    <source>
        <dbReference type="ARBA" id="ARBA00004167"/>
    </source>
</evidence>
<comment type="caution">
    <text evidence="7">The sequence shown here is derived from an EMBL/GenBank/DDBJ whole genome shotgun (WGS) entry which is preliminary data.</text>
</comment>
<dbReference type="GO" id="GO:0005524">
    <property type="term" value="F:ATP binding"/>
    <property type="evidence" value="ECO:0007669"/>
    <property type="project" value="UniProtKB-UniRule"/>
</dbReference>
<evidence type="ECO:0000313" key="7">
    <source>
        <dbReference type="EMBL" id="MDR6237651.1"/>
    </source>
</evidence>
<dbReference type="Gene3D" id="3.40.50.300">
    <property type="entry name" value="P-loop containing nucleotide triphosphate hydrolases"/>
    <property type="match status" value="1"/>
</dbReference>
<keyword evidence="2 4" id="KW-0547">Nucleotide-binding</keyword>
<evidence type="ECO:0000256" key="2">
    <source>
        <dbReference type="ARBA" id="ARBA00022741"/>
    </source>
</evidence>
<dbReference type="PANTHER" id="PTHR16305:SF28">
    <property type="entry name" value="GUANYLATE CYCLASE DOMAIN-CONTAINING PROTEIN"/>
    <property type="match status" value="1"/>
</dbReference>
<dbReference type="SUPFAM" id="SSF56112">
    <property type="entry name" value="Protein kinase-like (PK-like)"/>
    <property type="match status" value="1"/>
</dbReference>
<evidence type="ECO:0000256" key="3">
    <source>
        <dbReference type="ARBA" id="ARBA00022840"/>
    </source>
</evidence>
<dbReference type="InterPro" id="IPR011009">
    <property type="entry name" value="Kinase-like_dom_sf"/>
</dbReference>
<feature type="domain" description="Guanylate cyclase" evidence="6">
    <location>
        <begin position="316"/>
        <end position="456"/>
    </location>
</feature>
<dbReference type="PROSITE" id="PS50011">
    <property type="entry name" value="PROTEIN_KINASE_DOM"/>
    <property type="match status" value="1"/>
</dbReference>
<keyword evidence="7" id="KW-0418">Kinase</keyword>
<evidence type="ECO:0000259" key="5">
    <source>
        <dbReference type="PROSITE" id="PS50011"/>
    </source>
</evidence>
<gene>
    <name evidence="7" type="ORF">HNQ88_000627</name>
</gene>
<dbReference type="InterPro" id="IPR001054">
    <property type="entry name" value="A/G_cyclase"/>
</dbReference>
<keyword evidence="7" id="KW-0808">Transferase</keyword>
<dbReference type="InterPro" id="IPR008271">
    <property type="entry name" value="Ser/Thr_kinase_AS"/>
</dbReference>
<dbReference type="InterPro" id="IPR027417">
    <property type="entry name" value="P-loop_NTPase"/>
</dbReference>
<dbReference type="Proteomes" id="UP001185092">
    <property type="component" value="Unassembled WGS sequence"/>
</dbReference>
<dbReference type="RefSeq" id="WP_309937118.1">
    <property type="nucleotide sequence ID" value="NZ_AP025305.1"/>
</dbReference>
<dbReference type="InterPro" id="IPR023889">
    <property type="entry name" value="TOMM_kin_cyc"/>
</dbReference>
<dbReference type="PROSITE" id="PS50125">
    <property type="entry name" value="GUANYLATE_CYCLASE_2"/>
    <property type="match status" value="1"/>
</dbReference>
<dbReference type="Gene3D" id="3.30.70.1230">
    <property type="entry name" value="Nucleotide cyclase"/>
    <property type="match status" value="1"/>
</dbReference>
<reference evidence="7" key="1">
    <citation type="submission" date="2023-07" db="EMBL/GenBank/DDBJ databases">
        <title>Genomic Encyclopedia of Type Strains, Phase IV (KMG-IV): sequencing the most valuable type-strain genomes for metagenomic binning, comparative biology and taxonomic classification.</title>
        <authorList>
            <person name="Goeker M."/>
        </authorList>
    </citation>
    <scope>NUCLEOTIDE SEQUENCE</scope>
    <source>
        <strain evidence="7">DSM 26174</strain>
    </source>
</reference>